<evidence type="ECO:0000256" key="1">
    <source>
        <dbReference type="SAM" id="SignalP"/>
    </source>
</evidence>
<feature type="chain" id="PRO_5038842005" description="DUF8094 domain-containing protein" evidence="1">
    <location>
        <begin position="28"/>
        <end position="342"/>
    </location>
</feature>
<gene>
    <name evidence="3" type="ORF">CAE01nite_25480</name>
</gene>
<proteinExistence type="predicted"/>
<keyword evidence="4" id="KW-1185">Reference proteome</keyword>
<comment type="caution">
    <text evidence="3">The sequence shown here is derived from an EMBL/GenBank/DDBJ whole genome shotgun (WGS) entry which is preliminary data.</text>
</comment>
<dbReference type="Proteomes" id="UP000321181">
    <property type="component" value="Unassembled WGS sequence"/>
</dbReference>
<feature type="domain" description="DUF8094" evidence="2">
    <location>
        <begin position="46"/>
        <end position="341"/>
    </location>
</feature>
<dbReference type="AlphaFoldDB" id="A0A512DEC0"/>
<protein>
    <recommendedName>
        <fullName evidence="2">DUF8094 domain-containing protein</fullName>
    </recommendedName>
</protein>
<dbReference type="InterPro" id="IPR058407">
    <property type="entry name" value="DUF8094"/>
</dbReference>
<dbReference type="OrthoDB" id="3266092at2"/>
<name>A0A512DEC0_9CELL</name>
<dbReference type="RefSeq" id="WP_146905125.1">
    <property type="nucleotide sequence ID" value="NZ_BAAARM010000004.1"/>
</dbReference>
<sequence length="342" mass="34628">MRPVRRVRTTRATGVALALVAALGLTGCSPELPVPVPAAAPAVPPPVTTIEQTDRILQDVGAVLTAGDAALSAADLPRRLSGPALAVRTAEYAVASATGGARPVTAVPVAAQTLVVPSTTQWPRTQIVVTEQPDDLTSPRLLVLRQDTPRAAYTLWGWARLLPGAQMPPTATPAVGSAPLAADEPGLVATPTDVVAQYADVLSNGDASAFAAGFAAPDPYRQQIEAGRARYQGVVAEGTGTFTETYAPVPDQLFAHATADGGALVVAGMTTSSTLAVTGSSLAVPPELAAVSGGALPAGAVLRNNLAFTYTDVVVFYVPPAGAGTPVRVLGAEHFFTSASGS</sequence>
<accession>A0A512DEC0</accession>
<evidence type="ECO:0000313" key="4">
    <source>
        <dbReference type="Proteomes" id="UP000321181"/>
    </source>
</evidence>
<dbReference type="Pfam" id="PF26366">
    <property type="entry name" value="DUF8094"/>
    <property type="match status" value="1"/>
</dbReference>
<keyword evidence="1" id="KW-0732">Signal</keyword>
<reference evidence="3 4" key="1">
    <citation type="submission" date="2019-07" db="EMBL/GenBank/DDBJ databases">
        <title>Whole genome shotgun sequence of Cellulomonas aerilata NBRC 106308.</title>
        <authorList>
            <person name="Hosoyama A."/>
            <person name="Uohara A."/>
            <person name="Ohji S."/>
            <person name="Ichikawa N."/>
        </authorList>
    </citation>
    <scope>NUCLEOTIDE SEQUENCE [LARGE SCALE GENOMIC DNA]</scope>
    <source>
        <strain evidence="3 4">NBRC 106308</strain>
    </source>
</reference>
<organism evidence="3 4">
    <name type="scientific">Cellulomonas aerilata</name>
    <dbReference type="NCBI Taxonomy" id="515326"/>
    <lineage>
        <taxon>Bacteria</taxon>
        <taxon>Bacillati</taxon>
        <taxon>Actinomycetota</taxon>
        <taxon>Actinomycetes</taxon>
        <taxon>Micrococcales</taxon>
        <taxon>Cellulomonadaceae</taxon>
        <taxon>Cellulomonas</taxon>
    </lineage>
</organism>
<dbReference type="EMBL" id="BJYY01000015">
    <property type="protein sequence ID" value="GEO34823.1"/>
    <property type="molecule type" value="Genomic_DNA"/>
</dbReference>
<feature type="signal peptide" evidence="1">
    <location>
        <begin position="1"/>
        <end position="27"/>
    </location>
</feature>
<evidence type="ECO:0000259" key="2">
    <source>
        <dbReference type="Pfam" id="PF26366"/>
    </source>
</evidence>
<dbReference type="PROSITE" id="PS51257">
    <property type="entry name" value="PROKAR_LIPOPROTEIN"/>
    <property type="match status" value="1"/>
</dbReference>
<evidence type="ECO:0000313" key="3">
    <source>
        <dbReference type="EMBL" id="GEO34823.1"/>
    </source>
</evidence>